<keyword evidence="2" id="KW-0808">Transferase</keyword>
<dbReference type="Pfam" id="PF00195">
    <property type="entry name" value="Chal_sti_synt_N"/>
    <property type="match status" value="1"/>
</dbReference>
<evidence type="ECO:0000313" key="9">
    <source>
        <dbReference type="Proteomes" id="UP000773614"/>
    </source>
</evidence>
<dbReference type="EMBL" id="SPKJ01000136">
    <property type="protein sequence ID" value="MYZ50219.1"/>
    <property type="molecule type" value="Genomic_DNA"/>
</dbReference>
<evidence type="ECO:0000259" key="6">
    <source>
        <dbReference type="Pfam" id="PF00195"/>
    </source>
</evidence>
<accession>A0A964T9F4</accession>
<feature type="domain" description="Chalcone/stilbene synthase N-terminal" evidence="6">
    <location>
        <begin position="106"/>
        <end position="228"/>
    </location>
</feature>
<feature type="region of interest" description="Disordered" evidence="5">
    <location>
        <begin position="1"/>
        <end position="25"/>
    </location>
</feature>
<dbReference type="InterPro" id="IPR011141">
    <property type="entry name" value="Polyketide_synthase_type-III"/>
</dbReference>
<dbReference type="InterPro" id="IPR001099">
    <property type="entry name" value="Chalcone/stilbene_synt_N"/>
</dbReference>
<dbReference type="PANTHER" id="PTHR11877">
    <property type="entry name" value="HYDROXYMETHYLGLUTARYL-COA SYNTHASE"/>
    <property type="match status" value="1"/>
</dbReference>
<evidence type="ECO:0000256" key="1">
    <source>
        <dbReference type="ARBA" id="ARBA00005531"/>
    </source>
</evidence>
<evidence type="ECO:0000256" key="5">
    <source>
        <dbReference type="SAM" id="MobiDB-lite"/>
    </source>
</evidence>
<dbReference type="InterPro" id="IPR016039">
    <property type="entry name" value="Thiolase-like"/>
</dbReference>
<gene>
    <name evidence="8" type="ORF">E4O86_21150</name>
</gene>
<organism evidence="8 9">
    <name type="scientific">Propylenella binzhouense</name>
    <dbReference type="NCBI Taxonomy" id="2555902"/>
    <lineage>
        <taxon>Bacteria</taxon>
        <taxon>Pseudomonadati</taxon>
        <taxon>Pseudomonadota</taxon>
        <taxon>Alphaproteobacteria</taxon>
        <taxon>Hyphomicrobiales</taxon>
        <taxon>Propylenellaceae</taxon>
        <taxon>Propylenella</taxon>
    </lineage>
</organism>
<proteinExistence type="inferred from homology"/>
<evidence type="ECO:0000256" key="2">
    <source>
        <dbReference type="ARBA" id="ARBA00022679"/>
    </source>
</evidence>
<dbReference type="Proteomes" id="UP000773614">
    <property type="component" value="Unassembled WGS sequence"/>
</dbReference>
<protein>
    <submittedName>
        <fullName evidence="8">Type III polyketide synthase</fullName>
    </submittedName>
</protein>
<dbReference type="GO" id="GO:0016747">
    <property type="term" value="F:acyltransferase activity, transferring groups other than amino-acyl groups"/>
    <property type="evidence" value="ECO:0007669"/>
    <property type="project" value="InterPro"/>
</dbReference>
<feature type="domain" description="Chalcone/stilbene synthase C-terminal" evidence="7">
    <location>
        <begin position="239"/>
        <end position="367"/>
    </location>
</feature>
<dbReference type="PIRSF" id="PIRSF000451">
    <property type="entry name" value="PKS_III"/>
    <property type="match status" value="1"/>
</dbReference>
<name>A0A964T9F4_9HYPH</name>
<dbReference type="CDD" id="cd00831">
    <property type="entry name" value="CHS_like"/>
    <property type="match status" value="1"/>
</dbReference>
<dbReference type="GO" id="GO:0030639">
    <property type="term" value="P:polyketide biosynthetic process"/>
    <property type="evidence" value="ECO:0007669"/>
    <property type="project" value="TreeGrafter"/>
</dbReference>
<dbReference type="SUPFAM" id="SSF53901">
    <property type="entry name" value="Thiolase-like"/>
    <property type="match status" value="1"/>
</dbReference>
<keyword evidence="9" id="KW-1185">Reference proteome</keyword>
<evidence type="ECO:0000259" key="7">
    <source>
        <dbReference type="Pfam" id="PF02797"/>
    </source>
</evidence>
<evidence type="ECO:0000256" key="3">
    <source>
        <dbReference type="ARBA" id="ARBA00023315"/>
    </source>
</evidence>
<evidence type="ECO:0000256" key="4">
    <source>
        <dbReference type="PIRSR" id="PIRSR000451-1"/>
    </source>
</evidence>
<comment type="caution">
    <text evidence="8">The sequence shown here is derived from an EMBL/GenBank/DDBJ whole genome shotgun (WGS) entry which is preliminary data.</text>
</comment>
<dbReference type="Gene3D" id="3.40.47.10">
    <property type="match status" value="2"/>
</dbReference>
<dbReference type="OrthoDB" id="9786288at2"/>
<sequence>MLGRRGSDGDAGPAPARAHARPDAGAGQGARLLGLATVVPPNALDQERVLLEAIDRFGLTAVQAAQCGAIFRNTGISCRYSARDFPWFRGSQDWASRSSAYLEGASDLFLRAAGAALAQSGIDPGAVDTVVTVSSTGIATPSLEARVHGTLGLRPDVRRVPVFGLGCAGGASGLSLATRLAAAEPGSTVLLVVVELCTLAFRSDAASKSNIVATALFGDGAAAAVVRAGDGAGGILQLERSGEHLWPDTLDVMGWDVDPVGFSAIFSKSIPDLVTERLRPAAEAFLAAGGRRLEEIEHYVFHPGGAKVVEALERTFGLAQGSLSCERDVLRRFGNMSAPTVLFVLERALAEMRGGPGLLVALGPGFTASFVGFSA</sequence>
<keyword evidence="3" id="KW-0012">Acyltransferase</keyword>
<feature type="active site" description="Acyl-thioester intermediate" evidence="4">
    <location>
        <position position="167"/>
    </location>
</feature>
<reference evidence="8" key="1">
    <citation type="submission" date="2019-03" db="EMBL/GenBank/DDBJ databases">
        <title>Afifella sp. nov., isolated from activated sludge.</title>
        <authorList>
            <person name="Li Q."/>
            <person name="Liu Y."/>
        </authorList>
    </citation>
    <scope>NUCLEOTIDE SEQUENCE</scope>
    <source>
        <strain evidence="8">L72</strain>
    </source>
</reference>
<dbReference type="PANTHER" id="PTHR11877:SF99">
    <property type="entry name" value="1,3,6,8-TETRAHYDROXYNAPHTHALENE SYNTHASE"/>
    <property type="match status" value="1"/>
</dbReference>
<dbReference type="Pfam" id="PF02797">
    <property type="entry name" value="Chal_sti_synt_C"/>
    <property type="match status" value="1"/>
</dbReference>
<comment type="similarity">
    <text evidence="1">Belongs to the thiolase-like superfamily. Chalcone/stilbene synthases family.</text>
</comment>
<dbReference type="AlphaFoldDB" id="A0A964T9F4"/>
<dbReference type="InterPro" id="IPR012328">
    <property type="entry name" value="Chalcone/stilbene_synt_C"/>
</dbReference>
<feature type="compositionally biased region" description="Low complexity" evidence="5">
    <location>
        <begin position="10"/>
        <end position="25"/>
    </location>
</feature>
<dbReference type="RefSeq" id="WP_161142543.1">
    <property type="nucleotide sequence ID" value="NZ_SPKJ01000136.1"/>
</dbReference>
<evidence type="ECO:0000313" key="8">
    <source>
        <dbReference type="EMBL" id="MYZ50219.1"/>
    </source>
</evidence>